<feature type="chain" id="PRO_5034734163" description="Protein FAM180A" evidence="1">
    <location>
        <begin position="24"/>
        <end position="156"/>
    </location>
</feature>
<reference evidence="2" key="2">
    <citation type="submission" date="2025-08" db="UniProtKB">
        <authorList>
            <consortium name="Ensembl"/>
        </authorList>
    </citation>
    <scope>IDENTIFICATION</scope>
</reference>
<organism evidence="2 3">
    <name type="scientific">Nothobranchius furzeri</name>
    <name type="common">Turquoise killifish</name>
    <dbReference type="NCBI Taxonomy" id="105023"/>
    <lineage>
        <taxon>Eukaryota</taxon>
        <taxon>Metazoa</taxon>
        <taxon>Chordata</taxon>
        <taxon>Craniata</taxon>
        <taxon>Vertebrata</taxon>
        <taxon>Euteleostomi</taxon>
        <taxon>Actinopterygii</taxon>
        <taxon>Neopterygii</taxon>
        <taxon>Teleostei</taxon>
        <taxon>Neoteleostei</taxon>
        <taxon>Acanthomorphata</taxon>
        <taxon>Ovalentaria</taxon>
        <taxon>Atherinomorphae</taxon>
        <taxon>Cyprinodontiformes</taxon>
        <taxon>Nothobranchiidae</taxon>
        <taxon>Nothobranchius</taxon>
    </lineage>
</organism>
<evidence type="ECO:0000313" key="3">
    <source>
        <dbReference type="Proteomes" id="UP000694548"/>
    </source>
</evidence>
<evidence type="ECO:0000313" key="2">
    <source>
        <dbReference type="Ensembl" id="ENSNFUP00015013942.1"/>
    </source>
</evidence>
<dbReference type="PANTHER" id="PTHR34034:SF2">
    <property type="entry name" value="PROTEIN FAM180A"/>
    <property type="match status" value="1"/>
</dbReference>
<dbReference type="Proteomes" id="UP000694548">
    <property type="component" value="Chromosome sgr13"/>
</dbReference>
<dbReference type="AlphaFoldDB" id="A0A8C6NNH7"/>
<reference evidence="2" key="3">
    <citation type="submission" date="2025-09" db="UniProtKB">
        <authorList>
            <consortium name="Ensembl"/>
        </authorList>
    </citation>
    <scope>IDENTIFICATION</scope>
</reference>
<proteinExistence type="predicted"/>
<accession>A0A8C6NNH7</accession>
<sequence>MNSHLKLWLLILSWLWFDRVLRGKLHKKDCQHVIHTDVVMLQQFLLGGVATDQDNIFLLDEEMSSMRKGKEFLSHINDGIPKTPNAMELMVHTLQNHPKKHLTQDQFESLILSMVYSAHQAQVQGSKEKQEAWGGVLLQLANITVFELRGSFLVNT</sequence>
<dbReference type="InterPro" id="IPR029170">
    <property type="entry name" value="FAM180"/>
</dbReference>
<keyword evidence="3" id="KW-1185">Reference proteome</keyword>
<dbReference type="PANTHER" id="PTHR34034">
    <property type="entry name" value="PROTEIN FAM180A-RELATED"/>
    <property type="match status" value="1"/>
</dbReference>
<keyword evidence="1" id="KW-0732">Signal</keyword>
<evidence type="ECO:0000256" key="1">
    <source>
        <dbReference type="SAM" id="SignalP"/>
    </source>
</evidence>
<feature type="signal peptide" evidence="1">
    <location>
        <begin position="1"/>
        <end position="23"/>
    </location>
</feature>
<protein>
    <recommendedName>
        <fullName evidence="4">Protein FAM180A</fullName>
    </recommendedName>
</protein>
<dbReference type="GeneTree" id="ENSGT01140000282874"/>
<dbReference type="Pfam" id="PF15173">
    <property type="entry name" value="FAM180"/>
    <property type="match status" value="1"/>
</dbReference>
<reference evidence="2" key="1">
    <citation type="submission" date="2014-08" db="EMBL/GenBank/DDBJ databases">
        <authorList>
            <person name="Senf B."/>
            <person name="Petzold A."/>
            <person name="Downie B.R."/>
            <person name="Koch P."/>
            <person name="Platzer M."/>
        </authorList>
    </citation>
    <scope>NUCLEOTIDE SEQUENCE [LARGE SCALE GENOMIC DNA]</scope>
    <source>
        <strain evidence="2">GRZ</strain>
    </source>
</reference>
<dbReference type="Ensembl" id="ENSNFUT00015014641.1">
    <property type="protein sequence ID" value="ENSNFUP00015013942.1"/>
    <property type="gene ID" value="ENSNFUG00015006807.1"/>
</dbReference>
<evidence type="ECO:0008006" key="4">
    <source>
        <dbReference type="Google" id="ProtNLM"/>
    </source>
</evidence>
<name>A0A8C6NNH7_NOTFU</name>
<gene>
    <name evidence="2" type="primary">LOC107388702</name>
</gene>